<keyword evidence="3" id="KW-1185">Reference proteome</keyword>
<dbReference type="Proteomes" id="UP000182100">
    <property type="component" value="Unassembled WGS sequence"/>
</dbReference>
<evidence type="ECO:0000256" key="1">
    <source>
        <dbReference type="SAM" id="MobiDB-lite"/>
    </source>
</evidence>
<name>A0A1G7AUU8_9ACTN</name>
<feature type="compositionally biased region" description="Basic and acidic residues" evidence="1">
    <location>
        <begin position="26"/>
        <end position="40"/>
    </location>
</feature>
<dbReference type="AlphaFoldDB" id="A0A1G7AUU8"/>
<dbReference type="EMBL" id="FMZK01000019">
    <property type="protein sequence ID" value="SDE17726.1"/>
    <property type="molecule type" value="Genomic_DNA"/>
</dbReference>
<protein>
    <submittedName>
        <fullName evidence="2">Uncharacterized protein</fullName>
    </submittedName>
</protein>
<feature type="compositionally biased region" description="Basic and acidic residues" evidence="1">
    <location>
        <begin position="114"/>
        <end position="123"/>
    </location>
</feature>
<reference evidence="3" key="1">
    <citation type="submission" date="2016-10" db="EMBL/GenBank/DDBJ databases">
        <authorList>
            <person name="Varghese N."/>
            <person name="Submissions S."/>
        </authorList>
    </citation>
    <scope>NUCLEOTIDE SEQUENCE [LARGE SCALE GENOMIC DNA]</scope>
    <source>
        <strain evidence="3">CGMCC 4.3504</strain>
    </source>
</reference>
<feature type="region of interest" description="Disordered" evidence="1">
    <location>
        <begin position="9"/>
        <end position="266"/>
    </location>
</feature>
<sequence length="266" mass="28808">MQRLQKYIRLRGGAHGPPRCLAPVLEAERAGRRPRDRVRDPGIAPSRCRIPPVPRSPAGPRRSPPRTVEPIHPTSAVPVTAREYLLERFSEGGRRRPRGGRDRVGVRRRLRRLPAGDDRRGEPAGDPAGPGRHDRRPVVGLRRLRAAGGRAAPRAWCSSRPCAAAPGSPARSSTRGSARCPACTRRGPSSRSAGSRPSPPSPGDAGARCAHGAARGRLEPRGAPPAPRRFIRTSSSGEPSPPRPSPRRRGCGGARRGRPRRGRRRR</sequence>
<feature type="compositionally biased region" description="Low complexity" evidence="1">
    <location>
        <begin position="185"/>
        <end position="196"/>
    </location>
</feature>
<feature type="compositionally biased region" description="Low complexity" evidence="1">
    <location>
        <begin position="146"/>
        <end position="155"/>
    </location>
</feature>
<feature type="compositionally biased region" description="Basic residues" evidence="1">
    <location>
        <begin position="245"/>
        <end position="266"/>
    </location>
</feature>
<gene>
    <name evidence="2" type="ORF">SAMN05216505_11988</name>
</gene>
<accession>A0A1G7AUU8</accession>
<feature type="compositionally biased region" description="Basic and acidic residues" evidence="1">
    <location>
        <begin position="84"/>
        <end position="105"/>
    </location>
</feature>
<evidence type="ECO:0000313" key="3">
    <source>
        <dbReference type="Proteomes" id="UP000182100"/>
    </source>
</evidence>
<proteinExistence type="predicted"/>
<feature type="compositionally biased region" description="Low complexity" evidence="1">
    <location>
        <begin position="203"/>
        <end position="215"/>
    </location>
</feature>
<evidence type="ECO:0000313" key="2">
    <source>
        <dbReference type="EMBL" id="SDE17726.1"/>
    </source>
</evidence>
<organism evidence="2 3">
    <name type="scientific">Streptomyces prasinopilosus</name>
    <dbReference type="NCBI Taxonomy" id="67344"/>
    <lineage>
        <taxon>Bacteria</taxon>
        <taxon>Bacillati</taxon>
        <taxon>Actinomycetota</taxon>
        <taxon>Actinomycetes</taxon>
        <taxon>Kitasatosporales</taxon>
        <taxon>Streptomycetaceae</taxon>
        <taxon>Streptomyces</taxon>
    </lineage>
</organism>
<dbReference type="STRING" id="67344.SAMN05216505_11988"/>